<dbReference type="STRING" id="93684.SAMN05421853_103396"/>
<keyword evidence="1" id="KW-0812">Transmembrane</keyword>
<proteinExistence type="predicted"/>
<protein>
    <recommendedName>
        <fullName evidence="4">DUF4345 domain-containing protein</fullName>
    </recommendedName>
</protein>
<dbReference type="AlphaFoldDB" id="A0A1I5XHN5"/>
<dbReference type="Proteomes" id="UP000243106">
    <property type="component" value="Unassembled WGS sequence"/>
</dbReference>
<dbReference type="InterPro" id="IPR025597">
    <property type="entry name" value="DUF4345"/>
</dbReference>
<evidence type="ECO:0000256" key="1">
    <source>
        <dbReference type="SAM" id="Phobius"/>
    </source>
</evidence>
<keyword evidence="3" id="KW-1185">Reference proteome</keyword>
<feature type="transmembrane region" description="Helical" evidence="1">
    <location>
        <begin position="97"/>
        <end position="116"/>
    </location>
</feature>
<organism evidence="2 3">
    <name type="scientific">Roseivivax halotolerans</name>
    <dbReference type="NCBI Taxonomy" id="93684"/>
    <lineage>
        <taxon>Bacteria</taxon>
        <taxon>Pseudomonadati</taxon>
        <taxon>Pseudomonadota</taxon>
        <taxon>Alphaproteobacteria</taxon>
        <taxon>Rhodobacterales</taxon>
        <taxon>Roseobacteraceae</taxon>
        <taxon>Roseivivax</taxon>
    </lineage>
</organism>
<dbReference type="EMBL" id="FOXV01000003">
    <property type="protein sequence ID" value="SFQ31167.1"/>
    <property type="molecule type" value="Genomic_DNA"/>
</dbReference>
<evidence type="ECO:0008006" key="4">
    <source>
        <dbReference type="Google" id="ProtNLM"/>
    </source>
</evidence>
<keyword evidence="1" id="KW-1133">Transmembrane helix</keyword>
<dbReference type="RefSeq" id="WP_093010093.1">
    <property type="nucleotide sequence ID" value="NZ_FOXV01000003.1"/>
</dbReference>
<name>A0A1I5XHN5_9RHOB</name>
<sequence>MVDAINIILALATIALGAFGLLAPRYTADVLDLDFRGSTMGMSELRASAGGLFVALGLVALLSGAPWAYGMTGVAYLGAGTGRIVSILADKPPQPKAWIFFACEAGFGAWLVIVNLL</sequence>
<evidence type="ECO:0000313" key="2">
    <source>
        <dbReference type="EMBL" id="SFQ31167.1"/>
    </source>
</evidence>
<dbReference type="Pfam" id="PF14248">
    <property type="entry name" value="DUF4345"/>
    <property type="match status" value="1"/>
</dbReference>
<keyword evidence="1" id="KW-0472">Membrane</keyword>
<reference evidence="3" key="1">
    <citation type="submission" date="2016-10" db="EMBL/GenBank/DDBJ databases">
        <authorList>
            <person name="Varghese N."/>
            <person name="Submissions S."/>
        </authorList>
    </citation>
    <scope>NUCLEOTIDE SEQUENCE [LARGE SCALE GENOMIC DNA]</scope>
    <source>
        <strain evidence="3">JCM 10271</strain>
    </source>
</reference>
<gene>
    <name evidence="2" type="ORF">SAMN05421853_103396</name>
</gene>
<feature type="transmembrane region" description="Helical" evidence="1">
    <location>
        <begin position="51"/>
        <end position="77"/>
    </location>
</feature>
<accession>A0A1I5XHN5</accession>
<evidence type="ECO:0000313" key="3">
    <source>
        <dbReference type="Proteomes" id="UP000243106"/>
    </source>
</evidence>